<feature type="compositionally biased region" description="Polar residues" evidence="1">
    <location>
        <begin position="55"/>
        <end position="67"/>
    </location>
</feature>
<reference evidence="2 3" key="1">
    <citation type="journal article" date="2013" name="Plant Cell">
        <title>The transition from a phytopathogenic smut ancestor to an anamorphic biocontrol agent deciphered by comparative whole-genome analysis.</title>
        <authorList>
            <person name="Lefebvre F."/>
            <person name="Joly D.L."/>
            <person name="Labbe C."/>
            <person name="Teichmann B."/>
            <person name="Linning R."/>
            <person name="Belzile F."/>
            <person name="Bakkeren G."/>
            <person name="Belanger R.R."/>
        </authorList>
    </citation>
    <scope>NUCLEOTIDE SEQUENCE [LARGE SCALE GENOMIC DNA]</scope>
    <source>
        <strain evidence="2 3">PF-1</strain>
    </source>
</reference>
<dbReference type="OrthoDB" id="10050400at2759"/>
<feature type="compositionally biased region" description="Basic residues" evidence="1">
    <location>
        <begin position="226"/>
        <end position="235"/>
    </location>
</feature>
<dbReference type="KEGG" id="pfp:PFL1_02974"/>
<dbReference type="RefSeq" id="XP_007878677.1">
    <property type="nucleotide sequence ID" value="XM_007880486.1"/>
</dbReference>
<accession>A0A061HCI7</accession>
<dbReference type="HOGENOM" id="CLU_024205_0_0_1"/>
<feature type="compositionally biased region" description="Low complexity" evidence="1">
    <location>
        <begin position="44"/>
        <end position="54"/>
    </location>
</feature>
<evidence type="ECO:0000313" key="3">
    <source>
        <dbReference type="Proteomes" id="UP000053664"/>
    </source>
</evidence>
<name>A0A061HCI7_9BASI</name>
<proteinExistence type="predicted"/>
<gene>
    <name evidence="2" type="ORF">PFL1_02974</name>
</gene>
<dbReference type="InterPro" id="IPR040201">
    <property type="entry name" value="Mrg3-like"/>
</dbReference>
<evidence type="ECO:0000256" key="1">
    <source>
        <dbReference type="SAM" id="MobiDB-lite"/>
    </source>
</evidence>
<feature type="compositionally biased region" description="Low complexity" evidence="1">
    <location>
        <begin position="72"/>
        <end position="81"/>
    </location>
</feature>
<dbReference type="GeneID" id="19317086"/>
<dbReference type="EMBL" id="KE361630">
    <property type="protein sequence ID" value="EPQ29755.1"/>
    <property type="molecule type" value="Genomic_DNA"/>
</dbReference>
<evidence type="ECO:0000313" key="2">
    <source>
        <dbReference type="EMBL" id="EPQ29755.1"/>
    </source>
</evidence>
<feature type="region of interest" description="Disordered" evidence="1">
    <location>
        <begin position="278"/>
        <end position="300"/>
    </location>
</feature>
<dbReference type="InterPro" id="IPR011990">
    <property type="entry name" value="TPR-like_helical_dom_sf"/>
</dbReference>
<dbReference type="PANTHER" id="PTHR28142:SF1">
    <property type="entry name" value="MITOCHONDRIAL INNER MEMBRANE I-AAA PROTEASE SUPERCOMPLEX SUBUNIT MGR3-RELATED"/>
    <property type="match status" value="1"/>
</dbReference>
<dbReference type="Proteomes" id="UP000053664">
    <property type="component" value="Unassembled WGS sequence"/>
</dbReference>
<protein>
    <submittedName>
        <fullName evidence="2">Uncharacterized protein</fullName>
    </submittedName>
</protein>
<dbReference type="Gene3D" id="1.25.40.10">
    <property type="entry name" value="Tetratricopeptide repeat domain"/>
    <property type="match status" value="1"/>
</dbReference>
<sequence>MSLHSRTATLAATAARSVLRSTAGPRQAMVLPLPPVERLRLLSSSSPLRNSPKPATNTDPSDISTPGFQPRPSSSSSSSSSSPPPGPGLTPRVGTVFISLTLFGVVVTAYGLYEYYTSFSTWPKELRDDLRAALKSRNRGDARRAESFFRKALDNARSLKQQGKLGTGSDVLKTTGIAIALASLLEDEGQLVAAYLVYQDALDEVRQEGAFDPILQARQDGEAGKVRIRSSKKKDRTPEERMRAVAIAQRMGDLAQIDEVLAAVIDLEEAAAPAGAAAGAGGAAGRRAPPPITGTVESPDPAERNLVWSVEEMLRLALPEEVRQKALDAAAAGSKEATGVVDLAGGGAAGRISDEDKVLIADLKLPPWVTQHEIGAAMEALGSFYATRGKAEYAVPLYLQALSILMPPPPSSSSAAGTRKQATVADRCRAAVLMNNLSQLFVETGLDARAHSASDLVQAKSWASKGLEISDITIRKAGFDGPPPSSSSIKTVEETSEERTRQVRMECLRVQITLLFNLGVMSEMTGDVCDARKYYQRAFQQAQVADLEVAKTKAAAALAKLERRSGSAKAAVA</sequence>
<dbReference type="eggNOG" id="ENOG502RZH4">
    <property type="taxonomic scope" value="Eukaryota"/>
</dbReference>
<feature type="region of interest" description="Disordered" evidence="1">
    <location>
        <begin position="222"/>
        <end position="241"/>
    </location>
</feature>
<dbReference type="AlphaFoldDB" id="A0A061HCI7"/>
<feature type="region of interest" description="Disordered" evidence="1">
    <location>
        <begin position="44"/>
        <end position="88"/>
    </location>
</feature>
<organism evidence="2 3">
    <name type="scientific">Pseudozyma flocculosa PF-1</name>
    <dbReference type="NCBI Taxonomy" id="1277687"/>
    <lineage>
        <taxon>Eukaryota</taxon>
        <taxon>Fungi</taxon>
        <taxon>Dikarya</taxon>
        <taxon>Basidiomycota</taxon>
        <taxon>Ustilaginomycotina</taxon>
        <taxon>Ustilaginomycetes</taxon>
        <taxon>Ustilaginales</taxon>
        <taxon>Ustilaginaceae</taxon>
        <taxon>Pseudozyma</taxon>
    </lineage>
</organism>
<dbReference type="PANTHER" id="PTHR28142">
    <property type="entry name" value="MITOCHONDRIAL INNER MEMBRANE I-AAA PROTEASE SUPERCOMPLEX SUBUNIT MGR3-RELATED"/>
    <property type="match status" value="1"/>
</dbReference>